<dbReference type="Pfam" id="PF03486">
    <property type="entry name" value="HI0933_like"/>
    <property type="match status" value="1"/>
</dbReference>
<dbReference type="AlphaFoldDB" id="A0A401LAK9"/>
<dbReference type="NCBIfam" id="TIGR00275">
    <property type="entry name" value="aminoacetone oxidase family FAD-binding enzyme"/>
    <property type="match status" value="1"/>
</dbReference>
<proteinExistence type="predicted"/>
<dbReference type="SUPFAM" id="SSF160996">
    <property type="entry name" value="HI0933 insert domain-like"/>
    <property type="match status" value="1"/>
</dbReference>
<dbReference type="Pfam" id="PF22780">
    <property type="entry name" value="HI0933_like_1st"/>
    <property type="match status" value="1"/>
</dbReference>
<protein>
    <submittedName>
        <fullName evidence="6">Aminoacetone oxidase family FAD-binding enzyme</fullName>
    </submittedName>
</protein>
<dbReference type="InterPro" id="IPR055178">
    <property type="entry name" value="RsdA/BaiN/AoA(So)-like_dom"/>
</dbReference>
<dbReference type="Gene3D" id="3.50.50.60">
    <property type="entry name" value="FAD/NAD(P)-binding domain"/>
    <property type="match status" value="1"/>
</dbReference>
<accession>A0A401LAK9</accession>
<evidence type="ECO:0000256" key="1">
    <source>
        <dbReference type="ARBA" id="ARBA00001974"/>
    </source>
</evidence>
<dbReference type="InterPro" id="IPR004792">
    <property type="entry name" value="BaiN-like"/>
</dbReference>
<dbReference type="InterPro" id="IPR036188">
    <property type="entry name" value="FAD/NAD-bd_sf"/>
</dbReference>
<evidence type="ECO:0000259" key="4">
    <source>
        <dbReference type="Pfam" id="PF03486"/>
    </source>
</evidence>
<evidence type="ECO:0000256" key="3">
    <source>
        <dbReference type="ARBA" id="ARBA00022827"/>
    </source>
</evidence>
<dbReference type="InterPro" id="IPR023166">
    <property type="entry name" value="BaiN-like_dom_sf"/>
</dbReference>
<evidence type="ECO:0000259" key="5">
    <source>
        <dbReference type="Pfam" id="PF22780"/>
    </source>
</evidence>
<reference evidence="6 7" key="1">
    <citation type="submission" date="2018-10" db="EMBL/GenBank/DDBJ databases">
        <title>Draft Genome Sequence of Anaerotignum sp. KCTC 15736.</title>
        <authorList>
            <person name="Choi S.H."/>
            <person name="Kim J.S."/>
            <person name="Kang S.W."/>
            <person name="Lee J.S."/>
            <person name="Park S.H."/>
        </authorList>
    </citation>
    <scope>NUCLEOTIDE SEQUENCE [LARGE SCALE GENOMIC DNA]</scope>
    <source>
        <strain evidence="6 7">KCTC 15736</strain>
    </source>
</reference>
<dbReference type="PANTHER" id="PTHR42887">
    <property type="entry name" value="OS12G0638800 PROTEIN"/>
    <property type="match status" value="1"/>
</dbReference>
<keyword evidence="7" id="KW-1185">Reference proteome</keyword>
<dbReference type="OrthoDB" id="9773233at2"/>
<feature type="domain" description="RsdA/BaiN/AoA(So)-like insert" evidence="5">
    <location>
        <begin position="188"/>
        <end position="346"/>
    </location>
</feature>
<organism evidence="6 7">
    <name type="scientific">Anaerotignum faecicola</name>
    <dbReference type="NCBI Taxonomy" id="2358141"/>
    <lineage>
        <taxon>Bacteria</taxon>
        <taxon>Bacillati</taxon>
        <taxon>Bacillota</taxon>
        <taxon>Clostridia</taxon>
        <taxon>Lachnospirales</taxon>
        <taxon>Anaerotignaceae</taxon>
        <taxon>Anaerotignum</taxon>
    </lineage>
</organism>
<dbReference type="InterPro" id="IPR057661">
    <property type="entry name" value="RsdA/BaiN/AoA(So)_Rossmann"/>
</dbReference>
<comment type="caution">
    <text evidence="6">The sequence shown here is derived from an EMBL/GenBank/DDBJ whole genome shotgun (WGS) entry which is preliminary data.</text>
</comment>
<evidence type="ECO:0000256" key="2">
    <source>
        <dbReference type="ARBA" id="ARBA00022630"/>
    </source>
</evidence>
<evidence type="ECO:0000313" key="7">
    <source>
        <dbReference type="Proteomes" id="UP000287361"/>
    </source>
</evidence>
<gene>
    <name evidence="6" type="ORF">KGMB03357_02290</name>
</gene>
<dbReference type="Gene3D" id="1.10.8.260">
    <property type="entry name" value="HI0933 insert domain-like"/>
    <property type="match status" value="1"/>
</dbReference>
<dbReference type="SUPFAM" id="SSF51905">
    <property type="entry name" value="FAD/NAD(P)-binding domain"/>
    <property type="match status" value="1"/>
</dbReference>
<keyword evidence="2" id="KW-0285">Flavoprotein</keyword>
<dbReference type="PANTHER" id="PTHR42887:SF2">
    <property type="entry name" value="OS12G0638800 PROTEIN"/>
    <property type="match status" value="1"/>
</dbReference>
<keyword evidence="3" id="KW-0274">FAD</keyword>
<sequence length="414" mass="44275">MKVLIIGGGASGMMAALSARKEGAEVCILERQARVGRKLLATGNGRCNLSNTKLTMKNYHGQNAVFAQTALQAFDTQKTLAFFQSLGLITTVEPSGKVYPLSDQAGSVVDVLRLALEEMGVGIRTSFEVTALKRGKKGGFQVLSKEETLHADAVIICCGGMAGGKLGGTQSGYDLLKSQGHTITKLFPALVQVKTDTTFVKALKGVRADGSVLVERNGKILAENAGEIQFTDFGISGPTVFEISRIISTGKAPLTVHLNLLRHLSHEEVVSLLQSRKKAMPHQSMENFLTGILHNRLGRTLLRYAGFGFTEPISSLRPSDIKRIAHAIQDFSLSVVGTMGFDAAQVTAGGIRTEEFNPHTMESLLMPGLFAAGEVLDIDGDCGGYNLQWAWASGYLAGKAAARKVPASPKKNKK</sequence>
<name>A0A401LAK9_9FIRM</name>
<feature type="domain" description="RsdA/BaiN/AoA(So)-like Rossmann fold-like" evidence="4">
    <location>
        <begin position="2"/>
        <end position="399"/>
    </location>
</feature>
<dbReference type="PRINTS" id="PR00411">
    <property type="entry name" value="PNDRDTASEI"/>
</dbReference>
<dbReference type="EMBL" id="BHVZ01000001">
    <property type="protein sequence ID" value="GCB28568.1"/>
    <property type="molecule type" value="Genomic_DNA"/>
</dbReference>
<comment type="cofactor">
    <cofactor evidence="1">
        <name>FAD</name>
        <dbReference type="ChEBI" id="CHEBI:57692"/>
    </cofactor>
</comment>
<dbReference type="Gene3D" id="2.40.30.10">
    <property type="entry name" value="Translation factors"/>
    <property type="match status" value="1"/>
</dbReference>
<evidence type="ECO:0000313" key="6">
    <source>
        <dbReference type="EMBL" id="GCB28568.1"/>
    </source>
</evidence>
<dbReference type="Proteomes" id="UP000287361">
    <property type="component" value="Unassembled WGS sequence"/>
</dbReference>